<feature type="chain" id="PRO_5020333875" description="Lipoprotein" evidence="2">
    <location>
        <begin position="22"/>
        <end position="209"/>
    </location>
</feature>
<feature type="compositionally biased region" description="Low complexity" evidence="1">
    <location>
        <begin position="40"/>
        <end position="56"/>
    </location>
</feature>
<accession>A0A4U1IVE7</accession>
<evidence type="ECO:0000313" key="4">
    <source>
        <dbReference type="Proteomes" id="UP000309215"/>
    </source>
</evidence>
<evidence type="ECO:0000256" key="1">
    <source>
        <dbReference type="SAM" id="MobiDB-lite"/>
    </source>
</evidence>
<organism evidence="3 4">
    <name type="scientific">Polyangium fumosum</name>
    <dbReference type="NCBI Taxonomy" id="889272"/>
    <lineage>
        <taxon>Bacteria</taxon>
        <taxon>Pseudomonadati</taxon>
        <taxon>Myxococcota</taxon>
        <taxon>Polyangia</taxon>
        <taxon>Polyangiales</taxon>
        <taxon>Polyangiaceae</taxon>
        <taxon>Polyangium</taxon>
    </lineage>
</organism>
<proteinExistence type="predicted"/>
<comment type="caution">
    <text evidence="3">The sequence shown here is derived from an EMBL/GenBank/DDBJ whole genome shotgun (WGS) entry which is preliminary data.</text>
</comment>
<feature type="region of interest" description="Disordered" evidence="1">
    <location>
        <begin position="24"/>
        <end position="133"/>
    </location>
</feature>
<feature type="compositionally biased region" description="Polar residues" evidence="1">
    <location>
        <begin position="101"/>
        <end position="117"/>
    </location>
</feature>
<name>A0A4U1IVE7_9BACT</name>
<dbReference type="PROSITE" id="PS51257">
    <property type="entry name" value="PROKAR_LIPOPROTEIN"/>
    <property type="match status" value="1"/>
</dbReference>
<protein>
    <recommendedName>
        <fullName evidence="5">Lipoprotein</fullName>
    </recommendedName>
</protein>
<feature type="compositionally biased region" description="Basic and acidic residues" evidence="1">
    <location>
        <begin position="121"/>
        <end position="133"/>
    </location>
</feature>
<dbReference type="OrthoDB" id="5764172at2"/>
<dbReference type="Proteomes" id="UP000309215">
    <property type="component" value="Unassembled WGS sequence"/>
</dbReference>
<evidence type="ECO:0000256" key="2">
    <source>
        <dbReference type="SAM" id="SignalP"/>
    </source>
</evidence>
<dbReference type="AlphaFoldDB" id="A0A4U1IVE7"/>
<keyword evidence="4" id="KW-1185">Reference proteome</keyword>
<evidence type="ECO:0000313" key="3">
    <source>
        <dbReference type="EMBL" id="TKC98427.1"/>
    </source>
</evidence>
<dbReference type="RefSeq" id="WP_136934603.1">
    <property type="nucleotide sequence ID" value="NZ_SSMQ01000068.1"/>
</dbReference>
<evidence type="ECO:0008006" key="5">
    <source>
        <dbReference type="Google" id="ProtNLM"/>
    </source>
</evidence>
<reference evidence="3 4" key="1">
    <citation type="submission" date="2019-04" db="EMBL/GenBank/DDBJ databases">
        <authorList>
            <person name="Li Y."/>
            <person name="Wang J."/>
        </authorList>
    </citation>
    <scope>NUCLEOTIDE SEQUENCE [LARGE SCALE GENOMIC DNA]</scope>
    <source>
        <strain evidence="3 4">DSM 14668</strain>
    </source>
</reference>
<feature type="signal peptide" evidence="2">
    <location>
        <begin position="1"/>
        <end position="21"/>
    </location>
</feature>
<dbReference type="EMBL" id="SSMQ01000068">
    <property type="protein sequence ID" value="TKC98427.1"/>
    <property type="molecule type" value="Genomic_DNA"/>
</dbReference>
<gene>
    <name evidence="3" type="ORF">E8A74_41140</name>
</gene>
<sequence length="209" mass="21762">MATRNRLLAALLAPVAILALSACEKTPEPPPSGAPDKARPAPAAPAGSASPGAAAPQRKGPTDVAYDVPEGWQKAENPSPMRKATFKIPRAEGDSEDAEMSVSQAGGTIDQNVQRWSGQFERGKDDTTTRQDRKVGELSVTVVEIHGTFSGGMGMPGAAPAGPKPSWALLGAIVETDGALTFFKLTGPEKTVTAAKPAFEKFVESLRAK</sequence>
<keyword evidence="2" id="KW-0732">Signal</keyword>